<keyword evidence="2" id="KW-1185">Reference proteome</keyword>
<evidence type="ECO:0000313" key="1">
    <source>
        <dbReference type="EMBL" id="CAK9135698.1"/>
    </source>
</evidence>
<accession>A0ABC8QSX7</accession>
<sequence length="90" mass="10346">VSSDTAPRRRDRCVSVPSEFMADTATLNHGEEGDVDVGETEKLGEPEHGVYVSLNWQREDEDMSREFWFLMIHRSFLCIGHFRVTERGTS</sequence>
<protein>
    <submittedName>
        <fullName evidence="1">Uncharacterized protein</fullName>
    </submittedName>
</protein>
<comment type="caution">
    <text evidence="1">The sequence shown here is derived from an EMBL/GenBank/DDBJ whole genome shotgun (WGS) entry which is preliminary data.</text>
</comment>
<gene>
    <name evidence="1" type="ORF">ILEXP_LOCUS2661</name>
</gene>
<dbReference type="AlphaFoldDB" id="A0ABC8QSX7"/>
<dbReference type="EMBL" id="CAUOFW020000725">
    <property type="protein sequence ID" value="CAK9135698.1"/>
    <property type="molecule type" value="Genomic_DNA"/>
</dbReference>
<name>A0ABC8QSX7_9AQUA</name>
<feature type="non-terminal residue" evidence="1">
    <location>
        <position position="1"/>
    </location>
</feature>
<reference evidence="1 2" key="1">
    <citation type="submission" date="2024-02" db="EMBL/GenBank/DDBJ databases">
        <authorList>
            <person name="Vignale AGUSTIN F."/>
            <person name="Sosa J E."/>
            <person name="Modenutti C."/>
        </authorList>
    </citation>
    <scope>NUCLEOTIDE SEQUENCE [LARGE SCALE GENOMIC DNA]</scope>
</reference>
<dbReference type="Proteomes" id="UP001642360">
    <property type="component" value="Unassembled WGS sequence"/>
</dbReference>
<evidence type="ECO:0000313" key="2">
    <source>
        <dbReference type="Proteomes" id="UP001642360"/>
    </source>
</evidence>
<organism evidence="1 2">
    <name type="scientific">Ilex paraguariensis</name>
    <name type="common">yerba mate</name>
    <dbReference type="NCBI Taxonomy" id="185542"/>
    <lineage>
        <taxon>Eukaryota</taxon>
        <taxon>Viridiplantae</taxon>
        <taxon>Streptophyta</taxon>
        <taxon>Embryophyta</taxon>
        <taxon>Tracheophyta</taxon>
        <taxon>Spermatophyta</taxon>
        <taxon>Magnoliopsida</taxon>
        <taxon>eudicotyledons</taxon>
        <taxon>Gunneridae</taxon>
        <taxon>Pentapetalae</taxon>
        <taxon>asterids</taxon>
        <taxon>campanulids</taxon>
        <taxon>Aquifoliales</taxon>
        <taxon>Aquifoliaceae</taxon>
        <taxon>Ilex</taxon>
    </lineage>
</organism>
<proteinExistence type="predicted"/>